<name>A0A0F9K9M1_9ZZZZ</name>
<reference evidence="1" key="1">
    <citation type="journal article" date="2015" name="Nature">
        <title>Complex archaea that bridge the gap between prokaryotes and eukaryotes.</title>
        <authorList>
            <person name="Spang A."/>
            <person name="Saw J.H."/>
            <person name="Jorgensen S.L."/>
            <person name="Zaremba-Niedzwiedzka K."/>
            <person name="Martijn J."/>
            <person name="Lind A.E."/>
            <person name="van Eijk R."/>
            <person name="Schleper C."/>
            <person name="Guy L."/>
            <person name="Ettema T.J."/>
        </authorList>
    </citation>
    <scope>NUCLEOTIDE SEQUENCE</scope>
</reference>
<accession>A0A0F9K9M1</accession>
<gene>
    <name evidence="1" type="ORF">LCGC14_1662150</name>
</gene>
<dbReference type="InterPro" id="IPR023366">
    <property type="entry name" value="ATP_synth_asu-like_sf"/>
</dbReference>
<dbReference type="AlphaFoldDB" id="A0A0F9K9M1"/>
<dbReference type="EMBL" id="LAZR01014143">
    <property type="protein sequence ID" value="KKM18793.1"/>
    <property type="molecule type" value="Genomic_DNA"/>
</dbReference>
<evidence type="ECO:0000313" key="1">
    <source>
        <dbReference type="EMBL" id="KKM18793.1"/>
    </source>
</evidence>
<feature type="non-terminal residue" evidence="1">
    <location>
        <position position="1"/>
    </location>
</feature>
<proteinExistence type="predicted"/>
<dbReference type="Gene3D" id="2.40.30.20">
    <property type="match status" value="1"/>
</dbReference>
<comment type="caution">
    <text evidence="1">The sequence shown here is derived from an EMBL/GenBank/DDBJ whole genome shotgun (WGS) entry which is preliminary data.</text>
</comment>
<evidence type="ECO:0008006" key="2">
    <source>
        <dbReference type="Google" id="ProtNLM"/>
    </source>
</evidence>
<sequence>SMGGGTKGFGYGIDLTGATYGTADVRLTSGGKIVSAGAIYIIPNGDVDDYLSIETLSNVPTLKGVGAYLRVGDAATTSHGLASEDDLMVSGKLEVAGSAFFDLGISVTGGSISTSSNIAQSNDNAQHSWGANNEVRMNYAVQDADAKIAQITIDESDDSGNNVPVLLFAEETNYSFMDLGLFDEVVQPHIAVGENEGKYTSSTTGTADGADNDELTETNKFTNSVVGDVVRIISGTNVTAGWYRITAVTDASNVDLDRDFASGASTDITYVAYHGLGMITPRAFYLPIYDGAPSDSDIDINLDGAIALDVGNNLLYGRSGTVWQHWTPDGESPSFADLTLTGDLLMADTKGILTGESASDYYHLDAYNTNDAARIEAVRISNSAVASGLAIMEVTADFYLVEKAAAGPDIAARGQHWVKTVTPNEPWFTDDEGNDIFIGQGDFAGIAVDNNSGALTPEQQHGWELITVFDADCPENISNGDHTNNNITVGATGVYRLDFDSSAAGGGANKTYKAVVFELTETTGPIASTTNATPVVVTDVGHPFSTNDKIKITGVATATDLNDRIFLVTKLTADTYSLQEDNGGDIIGTAIGSGGTARLVNELELIHAHRKFAAADVGPFIGWGTANLTKDRTVELYYKNITDTTDILFETIVFGIQRLG</sequence>
<protein>
    <recommendedName>
        <fullName evidence="2">Ubiquitin-activating enzyme E1 FCCH domain-containing protein</fullName>
    </recommendedName>
</protein>
<organism evidence="1">
    <name type="scientific">marine sediment metagenome</name>
    <dbReference type="NCBI Taxonomy" id="412755"/>
    <lineage>
        <taxon>unclassified sequences</taxon>
        <taxon>metagenomes</taxon>
        <taxon>ecological metagenomes</taxon>
    </lineage>
</organism>